<dbReference type="EMBL" id="CAJJDO010000102">
    <property type="protein sequence ID" value="CAD8192716.1"/>
    <property type="molecule type" value="Genomic_DNA"/>
</dbReference>
<dbReference type="AlphaFoldDB" id="A0A8S1X3B1"/>
<accession>A0A8S1X3B1</accession>
<evidence type="ECO:0000313" key="1">
    <source>
        <dbReference type="EMBL" id="CAD8192716.1"/>
    </source>
</evidence>
<dbReference type="Proteomes" id="UP000689195">
    <property type="component" value="Unassembled WGS sequence"/>
</dbReference>
<proteinExistence type="predicted"/>
<evidence type="ECO:0000313" key="2">
    <source>
        <dbReference type="Proteomes" id="UP000689195"/>
    </source>
</evidence>
<organism evidence="1 2">
    <name type="scientific">Paramecium pentaurelia</name>
    <dbReference type="NCBI Taxonomy" id="43138"/>
    <lineage>
        <taxon>Eukaryota</taxon>
        <taxon>Sar</taxon>
        <taxon>Alveolata</taxon>
        <taxon>Ciliophora</taxon>
        <taxon>Intramacronucleata</taxon>
        <taxon>Oligohymenophorea</taxon>
        <taxon>Peniculida</taxon>
        <taxon>Parameciidae</taxon>
        <taxon>Paramecium</taxon>
    </lineage>
</organism>
<reference evidence="1" key="1">
    <citation type="submission" date="2021-01" db="EMBL/GenBank/DDBJ databases">
        <authorList>
            <consortium name="Genoscope - CEA"/>
            <person name="William W."/>
        </authorList>
    </citation>
    <scope>NUCLEOTIDE SEQUENCE</scope>
</reference>
<keyword evidence="2" id="KW-1185">Reference proteome</keyword>
<comment type="caution">
    <text evidence="1">The sequence shown here is derived from an EMBL/GenBank/DDBJ whole genome shotgun (WGS) entry which is preliminary data.</text>
</comment>
<gene>
    <name evidence="1" type="ORF">PPENT_87.1.T1020128</name>
</gene>
<sequence>MVFHQIKFEQTFLLNLFKNQVQVQQNKNFYYISKDFFKNQFVKKINSLKMIKISNMLRAFLNQNQHSNRVTLISHKFYHFQFYKNLNILFIYLLSKYYELSLRYYNYSQDLNSQIQDYIQVELLDLYLLVFC</sequence>
<protein>
    <submittedName>
        <fullName evidence="1">Uncharacterized protein</fullName>
    </submittedName>
</protein>
<name>A0A8S1X3B1_9CILI</name>